<dbReference type="Proteomes" id="UP001601992">
    <property type="component" value="Unassembled WGS sequence"/>
</dbReference>
<comment type="caution">
    <text evidence="6">The sequence shown here is derived from an EMBL/GenBank/DDBJ whole genome shotgun (WGS) entry which is preliminary data.</text>
</comment>
<feature type="domain" description="HTH tetR-type" evidence="5">
    <location>
        <begin position="1"/>
        <end position="59"/>
    </location>
</feature>
<proteinExistence type="predicted"/>
<feature type="DNA-binding region" description="H-T-H motif" evidence="4">
    <location>
        <begin position="22"/>
        <end position="41"/>
    </location>
</feature>
<keyword evidence="3" id="KW-0804">Transcription</keyword>
<accession>A0ABW6SAL4</accession>
<dbReference type="InterPro" id="IPR001647">
    <property type="entry name" value="HTH_TetR"/>
</dbReference>
<evidence type="ECO:0000256" key="4">
    <source>
        <dbReference type="PROSITE-ProRule" id="PRU00335"/>
    </source>
</evidence>
<sequence length="203" mass="22199">MEERVVAAALQEYGRTGWSGFTMDAVARRAGVGKSTLYLRWQSKEALIRYAIEQHSKPLTFTDNGSLRKDATALAAGLMRYFLSPAGWASLRITMDEAAEPTGLDNVHAYLVTMHRDAATALFQRAIERGELAPDAPIRTITEALYGTVLMHILALTAAERATAAEHIEDNVAPIVELLLTTITATTPDTTRAQARRAIFGKL</sequence>
<dbReference type="InterPro" id="IPR036271">
    <property type="entry name" value="Tet_transcr_reg_TetR-rel_C_sf"/>
</dbReference>
<dbReference type="Pfam" id="PF00440">
    <property type="entry name" value="TetR_N"/>
    <property type="match status" value="1"/>
</dbReference>
<reference evidence="6 7" key="1">
    <citation type="submission" date="2024-10" db="EMBL/GenBank/DDBJ databases">
        <title>The Natural Products Discovery Center: Release of the First 8490 Sequenced Strains for Exploring Actinobacteria Biosynthetic Diversity.</title>
        <authorList>
            <person name="Kalkreuter E."/>
            <person name="Kautsar S.A."/>
            <person name="Yang D."/>
            <person name="Bader C.D."/>
            <person name="Teijaro C.N."/>
            <person name="Fluegel L."/>
            <person name="Davis C.M."/>
            <person name="Simpson J.R."/>
            <person name="Lauterbach L."/>
            <person name="Steele A.D."/>
            <person name="Gui C."/>
            <person name="Meng S."/>
            <person name="Li G."/>
            <person name="Viehrig K."/>
            <person name="Ye F."/>
            <person name="Su P."/>
            <person name="Kiefer A.F."/>
            <person name="Nichols A."/>
            <person name="Cepeda A.J."/>
            <person name="Yan W."/>
            <person name="Fan B."/>
            <person name="Jiang Y."/>
            <person name="Adhikari A."/>
            <person name="Zheng C.-J."/>
            <person name="Schuster L."/>
            <person name="Cowan T.M."/>
            <person name="Smanski M.J."/>
            <person name="Chevrette M.G."/>
            <person name="De Carvalho L.P.S."/>
            <person name="Shen B."/>
        </authorList>
    </citation>
    <scope>NUCLEOTIDE SEQUENCE [LARGE SCALE GENOMIC DNA]</scope>
    <source>
        <strain evidence="6 7">NPDC002593</strain>
    </source>
</reference>
<dbReference type="PANTHER" id="PTHR30055">
    <property type="entry name" value="HTH-TYPE TRANSCRIPTIONAL REGULATOR RUTR"/>
    <property type="match status" value="1"/>
</dbReference>
<keyword evidence="1" id="KW-0805">Transcription regulation</keyword>
<dbReference type="PROSITE" id="PS50977">
    <property type="entry name" value="HTH_TETR_2"/>
    <property type="match status" value="1"/>
</dbReference>
<evidence type="ECO:0000256" key="1">
    <source>
        <dbReference type="ARBA" id="ARBA00023015"/>
    </source>
</evidence>
<organism evidence="6 7">
    <name type="scientific">Nocardia jiangxiensis</name>
    <dbReference type="NCBI Taxonomy" id="282685"/>
    <lineage>
        <taxon>Bacteria</taxon>
        <taxon>Bacillati</taxon>
        <taxon>Actinomycetota</taxon>
        <taxon>Actinomycetes</taxon>
        <taxon>Mycobacteriales</taxon>
        <taxon>Nocardiaceae</taxon>
        <taxon>Nocardia</taxon>
    </lineage>
</organism>
<dbReference type="RefSeq" id="WP_051194386.1">
    <property type="nucleotide sequence ID" value="NZ_JBIAQY010000018.1"/>
</dbReference>
<evidence type="ECO:0000313" key="6">
    <source>
        <dbReference type="EMBL" id="MFF3573360.1"/>
    </source>
</evidence>
<dbReference type="InterPro" id="IPR011075">
    <property type="entry name" value="TetR_C"/>
</dbReference>
<dbReference type="Gene3D" id="1.10.357.10">
    <property type="entry name" value="Tetracycline Repressor, domain 2"/>
    <property type="match status" value="1"/>
</dbReference>
<name>A0ABW6SAL4_9NOCA</name>
<evidence type="ECO:0000259" key="5">
    <source>
        <dbReference type="PROSITE" id="PS50977"/>
    </source>
</evidence>
<dbReference type="SUPFAM" id="SSF48498">
    <property type="entry name" value="Tetracyclin repressor-like, C-terminal domain"/>
    <property type="match status" value="1"/>
</dbReference>
<gene>
    <name evidence="6" type="ORF">ACFYXQ_36925</name>
</gene>
<dbReference type="SUPFAM" id="SSF46689">
    <property type="entry name" value="Homeodomain-like"/>
    <property type="match status" value="1"/>
</dbReference>
<dbReference type="InterPro" id="IPR050109">
    <property type="entry name" value="HTH-type_TetR-like_transc_reg"/>
</dbReference>
<dbReference type="InterPro" id="IPR009057">
    <property type="entry name" value="Homeodomain-like_sf"/>
</dbReference>
<dbReference type="Pfam" id="PF16859">
    <property type="entry name" value="TetR_C_11"/>
    <property type="match status" value="1"/>
</dbReference>
<evidence type="ECO:0000256" key="3">
    <source>
        <dbReference type="ARBA" id="ARBA00023163"/>
    </source>
</evidence>
<dbReference type="Gene3D" id="1.10.10.60">
    <property type="entry name" value="Homeodomain-like"/>
    <property type="match status" value="1"/>
</dbReference>
<dbReference type="EMBL" id="JBIAQY010000018">
    <property type="protein sequence ID" value="MFF3573360.1"/>
    <property type="molecule type" value="Genomic_DNA"/>
</dbReference>
<protein>
    <submittedName>
        <fullName evidence="6">TetR/AcrR family transcriptional regulator</fullName>
    </submittedName>
</protein>
<dbReference type="PANTHER" id="PTHR30055:SF148">
    <property type="entry name" value="TETR-FAMILY TRANSCRIPTIONAL REGULATOR"/>
    <property type="match status" value="1"/>
</dbReference>
<keyword evidence="2 4" id="KW-0238">DNA-binding</keyword>
<dbReference type="PRINTS" id="PR00455">
    <property type="entry name" value="HTHTETR"/>
</dbReference>
<evidence type="ECO:0000256" key="2">
    <source>
        <dbReference type="ARBA" id="ARBA00023125"/>
    </source>
</evidence>
<keyword evidence="7" id="KW-1185">Reference proteome</keyword>
<evidence type="ECO:0000313" key="7">
    <source>
        <dbReference type="Proteomes" id="UP001601992"/>
    </source>
</evidence>